<accession>A0A094Q1K4</accession>
<name>A0A094Q1K4_9ZZZZ</name>
<dbReference type="AlphaFoldDB" id="A0A094Q1K4"/>
<comment type="caution">
    <text evidence="1">The sequence shown here is derived from an EMBL/GenBank/DDBJ whole genome shotgun (WGS) entry which is preliminary data.</text>
</comment>
<sequence length="29" mass="3168">MKRSDKPGEGFESLTTHLDIGGDHDLVVL</sequence>
<evidence type="ECO:0000313" key="1">
    <source>
        <dbReference type="EMBL" id="KGA15909.1"/>
    </source>
</evidence>
<reference evidence="1" key="1">
    <citation type="submission" date="2014-05" db="EMBL/GenBank/DDBJ databases">
        <title>Key roles for freshwater Actinobacteria revealed by deep metagenomic sequencing.</title>
        <authorList>
            <person name="Ghai R."/>
            <person name="Mizuno C.M."/>
            <person name="Picazo A."/>
            <person name="Camacho A."/>
            <person name="Rodriguez-Valera F."/>
        </authorList>
    </citation>
    <scope>NUCLEOTIDE SEQUENCE</scope>
</reference>
<organism evidence="1">
    <name type="scientific">freshwater metagenome</name>
    <dbReference type="NCBI Taxonomy" id="449393"/>
    <lineage>
        <taxon>unclassified sequences</taxon>
        <taxon>metagenomes</taxon>
        <taxon>ecological metagenomes</taxon>
    </lineage>
</organism>
<protein>
    <submittedName>
        <fullName evidence="1">Uncharacterized protein</fullName>
    </submittedName>
</protein>
<proteinExistence type="predicted"/>
<gene>
    <name evidence="1" type="ORF">GM50_15910</name>
</gene>
<dbReference type="EMBL" id="JNSK01000080">
    <property type="protein sequence ID" value="KGA15909.1"/>
    <property type="molecule type" value="Genomic_DNA"/>
</dbReference>